<comment type="similarity">
    <text evidence="2 3">Belongs to the small heat shock protein (HSP20) family.</text>
</comment>
<reference evidence="6" key="2">
    <citation type="journal article" date="2014" name="Nat. Commun.">
        <title>The emerging biofuel crop Camelina sativa retains a highly undifferentiated hexaploid genome structure.</title>
        <authorList>
            <person name="Kagale S."/>
            <person name="Koh C."/>
            <person name="Nixon J."/>
            <person name="Bollina V."/>
            <person name="Clarke W.E."/>
            <person name="Tuteja R."/>
            <person name="Spillane C."/>
            <person name="Robinson S.J."/>
            <person name="Links M.G."/>
            <person name="Clarke C."/>
            <person name="Higgins E.E."/>
            <person name="Huebert T."/>
            <person name="Sharpe A.G."/>
            <person name="Parkin I.A."/>
        </authorList>
    </citation>
    <scope>NUCLEOTIDE SEQUENCE [LARGE SCALE GENOMIC DNA]</scope>
    <source>
        <strain evidence="6">r\DH55</strain>
    </source>
</reference>
<keyword evidence="1 7" id="KW-0346">Stress response</keyword>
<dbReference type="InterPro" id="IPR008978">
    <property type="entry name" value="HSP20-like_chaperone"/>
</dbReference>
<evidence type="ECO:0000256" key="2">
    <source>
        <dbReference type="PROSITE-ProRule" id="PRU00285"/>
    </source>
</evidence>
<gene>
    <name evidence="7 8" type="primary">LOC104758753</name>
</gene>
<evidence type="ECO:0000313" key="6">
    <source>
        <dbReference type="Proteomes" id="UP000694864"/>
    </source>
</evidence>
<dbReference type="SUPFAM" id="SSF49764">
    <property type="entry name" value="HSP20-like chaperones"/>
    <property type="match status" value="1"/>
</dbReference>
<organism evidence="6 7">
    <name type="scientific">Camelina sativa</name>
    <name type="common">False flax</name>
    <name type="synonym">Myagrum sativum</name>
    <dbReference type="NCBI Taxonomy" id="90675"/>
    <lineage>
        <taxon>Eukaryota</taxon>
        <taxon>Viridiplantae</taxon>
        <taxon>Streptophyta</taxon>
        <taxon>Embryophyta</taxon>
        <taxon>Tracheophyta</taxon>
        <taxon>Spermatophyta</taxon>
        <taxon>Magnoliopsida</taxon>
        <taxon>eudicotyledons</taxon>
        <taxon>Gunneridae</taxon>
        <taxon>Pentapetalae</taxon>
        <taxon>rosids</taxon>
        <taxon>malvids</taxon>
        <taxon>Brassicales</taxon>
        <taxon>Brassicaceae</taxon>
        <taxon>Camelineae</taxon>
        <taxon>Camelina</taxon>
    </lineage>
</organism>
<dbReference type="RefSeq" id="XP_010479983.1">
    <property type="nucleotide sequence ID" value="XM_010481681.2"/>
</dbReference>
<reference evidence="7 8" key="3">
    <citation type="submission" date="2025-05" db="UniProtKB">
        <authorList>
            <consortium name="RefSeq"/>
        </authorList>
    </citation>
    <scope>IDENTIFICATION</scope>
    <source>
        <tissue evidence="7 8">Leaf</tissue>
    </source>
</reference>
<protein>
    <submittedName>
        <fullName evidence="7 8">17.4 kDa class III heat shock protein</fullName>
    </submittedName>
</protein>
<keyword evidence="6" id="KW-1185">Reference proteome</keyword>
<dbReference type="PANTHER" id="PTHR11527">
    <property type="entry name" value="HEAT-SHOCK PROTEIN 20 FAMILY MEMBER"/>
    <property type="match status" value="1"/>
</dbReference>
<evidence type="ECO:0000256" key="3">
    <source>
        <dbReference type="RuleBase" id="RU003616"/>
    </source>
</evidence>
<dbReference type="CDD" id="cd06464">
    <property type="entry name" value="ACD_sHsps-like"/>
    <property type="match status" value="1"/>
</dbReference>
<evidence type="ECO:0000313" key="7">
    <source>
        <dbReference type="RefSeq" id="XP_010479983.1"/>
    </source>
</evidence>
<proteinExistence type="inferred from homology"/>
<dbReference type="GeneID" id="104758753"/>
<dbReference type="RefSeq" id="XP_010479984.1">
    <property type="nucleotide sequence ID" value="XM_010481682.2"/>
</dbReference>
<dbReference type="PROSITE" id="PS01031">
    <property type="entry name" value="SHSP"/>
    <property type="match status" value="1"/>
</dbReference>
<name>A0ABM0X3B7_CAMSA</name>
<dbReference type="Gene3D" id="2.60.40.790">
    <property type="match status" value="1"/>
</dbReference>
<dbReference type="Pfam" id="PF00011">
    <property type="entry name" value="HSP20"/>
    <property type="match status" value="1"/>
</dbReference>
<feature type="region of interest" description="Disordered" evidence="4">
    <location>
        <begin position="81"/>
        <end position="101"/>
    </location>
</feature>
<feature type="domain" description="SHSP" evidence="5">
    <location>
        <begin position="38"/>
        <end position="160"/>
    </location>
</feature>
<dbReference type="InterPro" id="IPR002068">
    <property type="entry name" value="A-crystallin/Hsp20_dom"/>
</dbReference>
<accession>A0ABM0X3B7</accession>
<dbReference type="Proteomes" id="UP000694864">
    <property type="component" value="Chromosome 17"/>
</dbReference>
<evidence type="ECO:0000313" key="8">
    <source>
        <dbReference type="RefSeq" id="XP_010479984.1"/>
    </source>
</evidence>
<evidence type="ECO:0000256" key="4">
    <source>
        <dbReference type="SAM" id="MobiDB-lite"/>
    </source>
</evidence>
<dbReference type="InterPro" id="IPR031107">
    <property type="entry name" value="Small_HSP"/>
</dbReference>
<sequence length="160" mass="17494">MSAVAINHLFGFPETIEKLILPISRSGDGNSNESRVGGGGGSNNIPIDILESSKKYIFYLDIPGISKSDIQVTVEEERTLVIKSNGKRKRDDGGDESEEGSKYIRLERRLAQNLVKKFRLPEDADVSAVTAKYQDGVLTVTVNKLPPQPPKPKTVQIAVS</sequence>
<evidence type="ECO:0000259" key="5">
    <source>
        <dbReference type="PROSITE" id="PS01031"/>
    </source>
</evidence>
<reference evidence="6" key="1">
    <citation type="journal article" date="1997" name="Nucleic Acids Res.">
        <title>tRNAscan-SE: a program for improved detection of transfer RNA genes in genomic sequence.</title>
        <authorList>
            <person name="Lowe T.M."/>
            <person name="Eddy S.R."/>
        </authorList>
    </citation>
    <scope>NUCLEOTIDE SEQUENCE [LARGE SCALE GENOMIC DNA]</scope>
    <source>
        <strain evidence="6">r\DH55</strain>
    </source>
</reference>
<evidence type="ECO:0000256" key="1">
    <source>
        <dbReference type="ARBA" id="ARBA00023016"/>
    </source>
</evidence>